<organism evidence="2 3">
    <name type="scientific">Neobacillus paridis</name>
    <dbReference type="NCBI Taxonomy" id="2803862"/>
    <lineage>
        <taxon>Bacteria</taxon>
        <taxon>Bacillati</taxon>
        <taxon>Bacillota</taxon>
        <taxon>Bacilli</taxon>
        <taxon>Bacillales</taxon>
        <taxon>Bacillaceae</taxon>
        <taxon>Neobacillus</taxon>
    </lineage>
</organism>
<reference evidence="2 3" key="1">
    <citation type="submission" date="2021-01" db="EMBL/GenBank/DDBJ databases">
        <title>Genome public.</title>
        <authorList>
            <person name="Liu C."/>
            <person name="Sun Q."/>
        </authorList>
    </citation>
    <scope>NUCLEOTIDE SEQUENCE [LARGE SCALE GENOMIC DNA]</scope>
    <source>
        <strain evidence="2 3">YIM B02564</strain>
    </source>
</reference>
<accession>A0ABS1TQ45</accession>
<feature type="non-terminal residue" evidence="2">
    <location>
        <position position="92"/>
    </location>
</feature>
<dbReference type="Proteomes" id="UP000623967">
    <property type="component" value="Unassembled WGS sequence"/>
</dbReference>
<dbReference type="EMBL" id="JAESWB010000194">
    <property type="protein sequence ID" value="MBL4953435.1"/>
    <property type="molecule type" value="Genomic_DNA"/>
</dbReference>
<keyword evidence="3" id="KW-1185">Reference proteome</keyword>
<protein>
    <submittedName>
        <fullName evidence="2">Uncharacterized protein</fullName>
    </submittedName>
</protein>
<dbReference type="RefSeq" id="WP_202654695.1">
    <property type="nucleotide sequence ID" value="NZ_JAESWB010000194.1"/>
</dbReference>
<proteinExistence type="predicted"/>
<evidence type="ECO:0000313" key="2">
    <source>
        <dbReference type="EMBL" id="MBL4953435.1"/>
    </source>
</evidence>
<evidence type="ECO:0000313" key="3">
    <source>
        <dbReference type="Proteomes" id="UP000623967"/>
    </source>
</evidence>
<gene>
    <name evidence="2" type="ORF">JK635_14600</name>
</gene>
<sequence length="92" mass="9197">MSSVTGAAGPFAGMGTSPDEGAGTGLGKSVSAWRRVFEREQMAALAKFRSVATGSSEDVGAYSTPPRQPVRTEAVSAAAVLPPSGQTGRLGG</sequence>
<name>A0ABS1TQ45_9BACI</name>
<evidence type="ECO:0000256" key="1">
    <source>
        <dbReference type="SAM" id="MobiDB-lite"/>
    </source>
</evidence>
<feature type="region of interest" description="Disordered" evidence="1">
    <location>
        <begin position="1"/>
        <end position="27"/>
    </location>
</feature>
<comment type="caution">
    <text evidence="2">The sequence shown here is derived from an EMBL/GenBank/DDBJ whole genome shotgun (WGS) entry which is preliminary data.</text>
</comment>